<dbReference type="GO" id="GO:0008270">
    <property type="term" value="F:zinc ion binding"/>
    <property type="evidence" value="ECO:0007669"/>
    <property type="project" value="UniProtKB-KW"/>
</dbReference>
<feature type="region of interest" description="Disordered" evidence="10">
    <location>
        <begin position="554"/>
        <end position="577"/>
    </location>
</feature>
<dbReference type="Pfam" id="PF13639">
    <property type="entry name" value="zf-RING_2"/>
    <property type="match status" value="1"/>
</dbReference>
<feature type="compositionally biased region" description="Polar residues" evidence="10">
    <location>
        <begin position="218"/>
        <end position="227"/>
    </location>
</feature>
<comment type="pathway">
    <text evidence="2">Protein modification; protein ubiquitination.</text>
</comment>
<feature type="region of interest" description="Disordered" evidence="10">
    <location>
        <begin position="132"/>
        <end position="255"/>
    </location>
</feature>
<evidence type="ECO:0000256" key="2">
    <source>
        <dbReference type="ARBA" id="ARBA00004906"/>
    </source>
</evidence>
<comment type="caution">
    <text evidence="12">The sequence shown here is derived from an EMBL/GenBank/DDBJ whole genome shotgun (WGS) entry which is preliminary data.</text>
</comment>
<keyword evidence="6 9" id="KW-0863">Zinc-finger</keyword>
<keyword evidence="5" id="KW-0479">Metal-binding</keyword>
<accession>A0AAN9KPE5</accession>
<keyword evidence="7" id="KW-0833">Ubl conjugation pathway</keyword>
<feature type="compositionally biased region" description="Low complexity" evidence="10">
    <location>
        <begin position="560"/>
        <end position="576"/>
    </location>
</feature>
<evidence type="ECO:0000256" key="7">
    <source>
        <dbReference type="ARBA" id="ARBA00022786"/>
    </source>
</evidence>
<evidence type="ECO:0000256" key="10">
    <source>
        <dbReference type="SAM" id="MobiDB-lite"/>
    </source>
</evidence>
<proteinExistence type="predicted"/>
<dbReference type="PANTHER" id="PTHR22937">
    <property type="entry name" value="E3 UBIQUITIN-PROTEIN LIGASE RNF165"/>
    <property type="match status" value="1"/>
</dbReference>
<dbReference type="InterPro" id="IPR013083">
    <property type="entry name" value="Znf_RING/FYVE/PHD"/>
</dbReference>
<dbReference type="EMBL" id="JAYKXN010000001">
    <property type="protein sequence ID" value="KAK7319888.1"/>
    <property type="molecule type" value="Genomic_DNA"/>
</dbReference>
<evidence type="ECO:0000256" key="5">
    <source>
        <dbReference type="ARBA" id="ARBA00022723"/>
    </source>
</evidence>
<feature type="domain" description="RING-type" evidence="11">
    <location>
        <begin position="711"/>
        <end position="752"/>
    </location>
</feature>
<evidence type="ECO:0000256" key="8">
    <source>
        <dbReference type="ARBA" id="ARBA00022833"/>
    </source>
</evidence>
<name>A0AAN9KPE5_CLITE</name>
<feature type="compositionally biased region" description="Low complexity" evidence="10">
    <location>
        <begin position="244"/>
        <end position="255"/>
    </location>
</feature>
<evidence type="ECO:0000259" key="11">
    <source>
        <dbReference type="PROSITE" id="PS50089"/>
    </source>
</evidence>
<dbReference type="EC" id="2.3.2.27" evidence="3"/>
<feature type="region of interest" description="Disordered" evidence="10">
    <location>
        <begin position="375"/>
        <end position="399"/>
    </location>
</feature>
<gene>
    <name evidence="12" type="ORF">RJT34_04616</name>
</gene>
<organism evidence="12 13">
    <name type="scientific">Clitoria ternatea</name>
    <name type="common">Butterfly pea</name>
    <dbReference type="NCBI Taxonomy" id="43366"/>
    <lineage>
        <taxon>Eukaryota</taxon>
        <taxon>Viridiplantae</taxon>
        <taxon>Streptophyta</taxon>
        <taxon>Embryophyta</taxon>
        <taxon>Tracheophyta</taxon>
        <taxon>Spermatophyta</taxon>
        <taxon>Magnoliopsida</taxon>
        <taxon>eudicotyledons</taxon>
        <taxon>Gunneridae</taxon>
        <taxon>Pentapetalae</taxon>
        <taxon>rosids</taxon>
        <taxon>fabids</taxon>
        <taxon>Fabales</taxon>
        <taxon>Fabaceae</taxon>
        <taxon>Papilionoideae</taxon>
        <taxon>50 kb inversion clade</taxon>
        <taxon>NPAAA clade</taxon>
        <taxon>indigoferoid/millettioid clade</taxon>
        <taxon>Phaseoleae</taxon>
        <taxon>Clitoria</taxon>
    </lineage>
</organism>
<dbReference type="SMART" id="SM00184">
    <property type="entry name" value="RING"/>
    <property type="match status" value="1"/>
</dbReference>
<dbReference type="GO" id="GO:0061630">
    <property type="term" value="F:ubiquitin protein ligase activity"/>
    <property type="evidence" value="ECO:0007669"/>
    <property type="project" value="UniProtKB-EC"/>
</dbReference>
<evidence type="ECO:0000256" key="4">
    <source>
        <dbReference type="ARBA" id="ARBA00022679"/>
    </source>
</evidence>
<dbReference type="Gene3D" id="3.30.40.10">
    <property type="entry name" value="Zinc/RING finger domain, C3HC4 (zinc finger)"/>
    <property type="match status" value="1"/>
</dbReference>
<dbReference type="InterPro" id="IPR045191">
    <property type="entry name" value="MBR1/2-like"/>
</dbReference>
<comment type="catalytic activity">
    <reaction evidence="1">
        <text>S-ubiquitinyl-[E2 ubiquitin-conjugating enzyme]-L-cysteine + [acceptor protein]-L-lysine = [E2 ubiquitin-conjugating enzyme]-L-cysteine + N(6)-ubiquitinyl-[acceptor protein]-L-lysine.</text>
        <dbReference type="EC" id="2.3.2.27"/>
    </reaction>
</comment>
<dbReference type="AlphaFoldDB" id="A0AAN9KPE5"/>
<dbReference type="GO" id="GO:0043161">
    <property type="term" value="P:proteasome-mediated ubiquitin-dependent protein catabolic process"/>
    <property type="evidence" value="ECO:0007669"/>
    <property type="project" value="UniProtKB-ARBA"/>
</dbReference>
<evidence type="ECO:0000256" key="3">
    <source>
        <dbReference type="ARBA" id="ARBA00012483"/>
    </source>
</evidence>
<keyword evidence="8" id="KW-0862">Zinc</keyword>
<sequence length="758" mass="83161">MLREGREKNKRKIHHLHLLLLTLKSHPFQSRDPFWRDRLILMQGQRKTIGSFPAIVSMMQGPSSSGADMNHQSSLNHVQNAVDYRLSDYRGSSGETACLRGTGHNVQTFSGWNADESSSRLNLINQVNNDEGLKSEHGLSSSCSATPGDGLRSDERQFDQNSAVFPVSSNTNLHGNQSRVRPSFLQGSSSNHMNQNNSLGMGPIANPADRGKGKEAGSSVNDNNTSGLDREKTSFGGASCNHKGTSSESSGYMSWGDSSSSSSFVNWGPSCKRKALEGSSRQLCTGGSSSSLVPLENGCWPTDPVDLNASSISSDSTLLEDIPVTSPPLMQNARHEVRQEASNIFPLISIAENVERPLRSFDRRMTQLQHQESAPLNLPSTGSARHHNHSSLHQIPGSHSLNDSLELRLTAGVTAANSGAALNQSPAMHIHPFPWNRARNSRGARSSASYNTGERVAREDFNLRVFPRESTEHPMNMPASSAHEPIAWHTSSGNVNNSGGGGVPPAPWIGSSSNVHPSPNPSWIFNHEAPAENLQRVSEFSPWSFFPSISTASGVHNAHSTPSPSGPPSFSQGSTSNQPYLRTALLMERRGGDVLSGPHSLRALTFDNEGRRRLISEIRQVLMAMRRGENLRAEDYMLFDPFLYHGMAEMHDRHREMRLDVDNMSYEELLALGERIGDVSTGLSEDIIIKLMKQRIYVPVMTESSRDMEPCCVCQEEYTDGENVGSLDCGHEFHSECIKQWLMQKNLCPICKTTALAT</sequence>
<dbReference type="Proteomes" id="UP001359559">
    <property type="component" value="Unassembled WGS sequence"/>
</dbReference>
<evidence type="ECO:0000256" key="6">
    <source>
        <dbReference type="ARBA" id="ARBA00022771"/>
    </source>
</evidence>
<reference evidence="12 13" key="1">
    <citation type="submission" date="2024-01" db="EMBL/GenBank/DDBJ databases">
        <title>The genomes of 5 underutilized Papilionoideae crops provide insights into root nodulation and disease resistance.</title>
        <authorList>
            <person name="Yuan L."/>
        </authorList>
    </citation>
    <scope>NUCLEOTIDE SEQUENCE [LARGE SCALE GENOMIC DNA]</scope>
    <source>
        <strain evidence="12">LY-2023</strain>
        <tissue evidence="12">Leaf</tissue>
    </source>
</reference>
<dbReference type="PANTHER" id="PTHR22937:SF163">
    <property type="entry name" value="RING-TYPE E3 UBIQUITIN TRANSFERASE"/>
    <property type="match status" value="1"/>
</dbReference>
<dbReference type="PROSITE" id="PS50089">
    <property type="entry name" value="ZF_RING_2"/>
    <property type="match status" value="1"/>
</dbReference>
<dbReference type="GO" id="GO:0010228">
    <property type="term" value="P:vegetative to reproductive phase transition of meristem"/>
    <property type="evidence" value="ECO:0007669"/>
    <property type="project" value="UniProtKB-ARBA"/>
</dbReference>
<protein>
    <recommendedName>
        <fullName evidence="3">RING-type E3 ubiquitin transferase</fullName>
        <ecNumber evidence="3">2.3.2.27</ecNumber>
    </recommendedName>
</protein>
<evidence type="ECO:0000256" key="1">
    <source>
        <dbReference type="ARBA" id="ARBA00000900"/>
    </source>
</evidence>
<dbReference type="SUPFAM" id="SSF57850">
    <property type="entry name" value="RING/U-box"/>
    <property type="match status" value="1"/>
</dbReference>
<feature type="compositionally biased region" description="Polar residues" evidence="10">
    <location>
        <begin position="159"/>
        <end position="199"/>
    </location>
</feature>
<evidence type="ECO:0000313" key="12">
    <source>
        <dbReference type="EMBL" id="KAK7319888.1"/>
    </source>
</evidence>
<dbReference type="FunFam" id="3.30.40.10:FF:000309">
    <property type="entry name" value="E3 ubiquitin-protein ligase MBR2"/>
    <property type="match status" value="1"/>
</dbReference>
<keyword evidence="4" id="KW-0808">Transferase</keyword>
<evidence type="ECO:0000313" key="13">
    <source>
        <dbReference type="Proteomes" id="UP001359559"/>
    </source>
</evidence>
<evidence type="ECO:0000256" key="9">
    <source>
        <dbReference type="PROSITE-ProRule" id="PRU00175"/>
    </source>
</evidence>
<dbReference type="InterPro" id="IPR001841">
    <property type="entry name" value="Znf_RING"/>
</dbReference>
<keyword evidence="13" id="KW-1185">Reference proteome</keyword>